<evidence type="ECO:0000256" key="5">
    <source>
        <dbReference type="ARBA" id="ARBA00013063"/>
    </source>
</evidence>
<organism evidence="9 10">
    <name type="scientific">Opacimonas viscosa</name>
    <dbReference type="NCBI Taxonomy" id="2961944"/>
    <lineage>
        <taxon>Bacteria</taxon>
        <taxon>Pseudomonadati</taxon>
        <taxon>Pseudomonadota</taxon>
        <taxon>Gammaproteobacteria</taxon>
        <taxon>Alteromonadales</taxon>
        <taxon>Alteromonadaceae</taxon>
        <taxon>Opacimonas</taxon>
    </lineage>
</organism>
<comment type="pathway">
    <text evidence="2">Carbohydrate acid metabolism; 2-dehydro-3-deoxy-D-gluconate degradation; D-glyceraldehyde 3-phosphate and pyruvate from 2-dehydro-3-deoxy-D-gluconate: step 2/2.</text>
</comment>
<evidence type="ECO:0000256" key="6">
    <source>
        <dbReference type="ARBA" id="ARBA00023239"/>
    </source>
</evidence>
<name>A0AA41X233_9ALTE</name>
<dbReference type="RefSeq" id="WP_254099996.1">
    <property type="nucleotide sequence ID" value="NZ_JANATA010000009.1"/>
</dbReference>
<accession>A0AA41X233</accession>
<dbReference type="NCBIfam" id="NF004325">
    <property type="entry name" value="PRK05718.1"/>
    <property type="match status" value="1"/>
</dbReference>
<dbReference type="EC" id="4.1.2.14" evidence="5"/>
<dbReference type="Pfam" id="PF01081">
    <property type="entry name" value="Aldolase"/>
    <property type="match status" value="1"/>
</dbReference>
<keyword evidence="8" id="KW-0119">Carbohydrate metabolism</keyword>
<evidence type="ECO:0000256" key="1">
    <source>
        <dbReference type="ARBA" id="ARBA00000654"/>
    </source>
</evidence>
<dbReference type="PROSITE" id="PS00159">
    <property type="entry name" value="ALDOLASE_KDPG_KHG_1"/>
    <property type="match status" value="1"/>
</dbReference>
<evidence type="ECO:0000256" key="2">
    <source>
        <dbReference type="ARBA" id="ARBA00004736"/>
    </source>
</evidence>
<gene>
    <name evidence="9" type="ORF">NLF92_06450</name>
</gene>
<dbReference type="InterPro" id="IPR000887">
    <property type="entry name" value="Aldlse_KDPG_KHG"/>
</dbReference>
<dbReference type="InterPro" id="IPR031338">
    <property type="entry name" value="KDPG/KHG_AS_2"/>
</dbReference>
<evidence type="ECO:0000256" key="8">
    <source>
        <dbReference type="ARBA" id="ARBA00023277"/>
    </source>
</evidence>
<dbReference type="Gene3D" id="3.20.20.70">
    <property type="entry name" value="Aldolase class I"/>
    <property type="match status" value="1"/>
</dbReference>
<comment type="catalytic activity">
    <reaction evidence="1">
        <text>2-dehydro-3-deoxy-6-phospho-D-gluconate = D-glyceraldehyde 3-phosphate + pyruvate</text>
        <dbReference type="Rhea" id="RHEA:17089"/>
        <dbReference type="ChEBI" id="CHEBI:15361"/>
        <dbReference type="ChEBI" id="CHEBI:57569"/>
        <dbReference type="ChEBI" id="CHEBI:59776"/>
        <dbReference type="EC" id="4.1.2.14"/>
    </reaction>
</comment>
<dbReference type="PANTHER" id="PTHR30246">
    <property type="entry name" value="2-KETO-3-DEOXY-6-PHOSPHOGLUCONATE ALDOLASE"/>
    <property type="match status" value="1"/>
</dbReference>
<keyword evidence="10" id="KW-1185">Reference proteome</keyword>
<reference evidence="9" key="1">
    <citation type="submission" date="2022-07" db="EMBL/GenBank/DDBJ databases">
        <title>Characterization of the Novel Bacterium Alteromonas immobilis LMIT006 and Alteromonas gregis LMIT007.</title>
        <authorList>
            <person name="Lin X."/>
        </authorList>
    </citation>
    <scope>NUCLEOTIDE SEQUENCE</scope>
    <source>
        <strain evidence="9">LMIT007</strain>
    </source>
</reference>
<comment type="similarity">
    <text evidence="3">Belongs to the KHG/KDPG aldolase family.</text>
</comment>
<dbReference type="SUPFAM" id="SSF51569">
    <property type="entry name" value="Aldolase"/>
    <property type="match status" value="1"/>
</dbReference>
<dbReference type="NCBIfam" id="TIGR01182">
    <property type="entry name" value="eda"/>
    <property type="match status" value="1"/>
</dbReference>
<dbReference type="PANTHER" id="PTHR30246:SF1">
    <property type="entry name" value="2-DEHYDRO-3-DEOXY-6-PHOSPHOGALACTONATE ALDOLASE-RELATED"/>
    <property type="match status" value="1"/>
</dbReference>
<dbReference type="PROSITE" id="PS00160">
    <property type="entry name" value="ALDOLASE_KDPG_KHG_2"/>
    <property type="match status" value="1"/>
</dbReference>
<dbReference type="EMBL" id="JANATA010000009">
    <property type="protein sequence ID" value="MCP3428583.1"/>
    <property type="molecule type" value="Genomic_DNA"/>
</dbReference>
<evidence type="ECO:0000256" key="4">
    <source>
        <dbReference type="ARBA" id="ARBA00011233"/>
    </source>
</evidence>
<keyword evidence="6" id="KW-0456">Lyase</keyword>
<evidence type="ECO:0000313" key="9">
    <source>
        <dbReference type="EMBL" id="MCP3428583.1"/>
    </source>
</evidence>
<comment type="caution">
    <text evidence="9">The sequence shown here is derived from an EMBL/GenBank/DDBJ whole genome shotgun (WGS) entry which is preliminary data.</text>
</comment>
<keyword evidence="7" id="KW-0704">Schiff base</keyword>
<dbReference type="CDD" id="cd00452">
    <property type="entry name" value="KDPG_aldolase"/>
    <property type="match status" value="1"/>
</dbReference>
<proteinExistence type="inferred from homology"/>
<evidence type="ECO:0000256" key="7">
    <source>
        <dbReference type="ARBA" id="ARBA00023270"/>
    </source>
</evidence>
<protein>
    <recommendedName>
        <fullName evidence="5">2-dehydro-3-deoxy-phosphogluconate aldolase</fullName>
        <ecNumber evidence="5">4.1.2.14</ecNumber>
    </recommendedName>
</protein>
<dbReference type="InterPro" id="IPR031337">
    <property type="entry name" value="KDPG/KHG_AS_1"/>
</dbReference>
<dbReference type="Proteomes" id="UP001165413">
    <property type="component" value="Unassembled WGS sequence"/>
</dbReference>
<evidence type="ECO:0000313" key="10">
    <source>
        <dbReference type="Proteomes" id="UP001165413"/>
    </source>
</evidence>
<dbReference type="AlphaFoldDB" id="A0AA41X233"/>
<dbReference type="GO" id="GO:0008675">
    <property type="term" value="F:2-dehydro-3-deoxy-phosphogluconate aldolase activity"/>
    <property type="evidence" value="ECO:0007669"/>
    <property type="project" value="UniProtKB-EC"/>
</dbReference>
<comment type="subunit">
    <text evidence="4">Homotrimer.</text>
</comment>
<sequence>MSQQWQYSAQEVFAASPVVPVLVIHELDHAVPLAKALMAGGINVLEVTLRTPVALAAIELIAKELPEAMIGAGTVTNADQLAQVTAAGAKFAISPGMTADLLKAGQAGTIPLIPGISSTSDLMKAKDAGYTHLKFFPAEAVGGVKAIKSISGPFPDMVFCPTGGISLGNYQSYLALPNIHCVGGSWVAPDALMNAGDWDGITKLAAEAVAGATV</sequence>
<evidence type="ECO:0000256" key="3">
    <source>
        <dbReference type="ARBA" id="ARBA00006906"/>
    </source>
</evidence>
<dbReference type="InterPro" id="IPR013785">
    <property type="entry name" value="Aldolase_TIM"/>
</dbReference>